<evidence type="ECO:0000256" key="8">
    <source>
        <dbReference type="SAM" id="MobiDB-lite"/>
    </source>
</evidence>
<feature type="compositionally biased region" description="Polar residues" evidence="8">
    <location>
        <begin position="877"/>
        <end position="886"/>
    </location>
</feature>
<dbReference type="Proteomes" id="UP000826271">
    <property type="component" value="Unassembled WGS sequence"/>
</dbReference>
<dbReference type="GO" id="GO:0003677">
    <property type="term" value="F:DNA binding"/>
    <property type="evidence" value="ECO:0007669"/>
    <property type="project" value="UniProtKB-KW"/>
</dbReference>
<evidence type="ECO:0000259" key="9">
    <source>
        <dbReference type="PROSITE" id="PS50966"/>
    </source>
</evidence>
<dbReference type="InterPro" id="IPR007527">
    <property type="entry name" value="Znf_SWIM"/>
</dbReference>
<evidence type="ECO:0000313" key="10">
    <source>
        <dbReference type="EMBL" id="KAG8373238.1"/>
    </source>
</evidence>
<keyword evidence="3 7" id="KW-0863">Zinc-finger</keyword>
<dbReference type="PROSITE" id="PS50966">
    <property type="entry name" value="ZF_SWIM"/>
    <property type="match status" value="1"/>
</dbReference>
<dbReference type="InterPro" id="IPR004332">
    <property type="entry name" value="Transposase_MuDR"/>
</dbReference>
<feature type="compositionally biased region" description="Polar residues" evidence="8">
    <location>
        <begin position="123"/>
        <end position="132"/>
    </location>
</feature>
<feature type="region of interest" description="Disordered" evidence="8">
    <location>
        <begin position="123"/>
        <end position="243"/>
    </location>
</feature>
<evidence type="ECO:0000256" key="4">
    <source>
        <dbReference type="ARBA" id="ARBA00022833"/>
    </source>
</evidence>
<dbReference type="PROSITE" id="PS01007">
    <property type="entry name" value="TRANSPOSASE_MUTATOR"/>
    <property type="match status" value="1"/>
</dbReference>
<feature type="region of interest" description="Disordered" evidence="8">
    <location>
        <begin position="941"/>
        <end position="962"/>
    </location>
</feature>
<dbReference type="GO" id="GO:0006313">
    <property type="term" value="P:DNA transposition"/>
    <property type="evidence" value="ECO:0007669"/>
    <property type="project" value="InterPro"/>
</dbReference>
<sequence length="962" mass="108765">MSLRLEVLNDEPNPRYDESVPVITLKIYHGGSCNFVPKGNYIGGRISIFDYVDLNFMCFDYLNELVEQLGYGGSKRYYKLDRKRFYFLMYQTDLLQMCDGYITKNRELTLYLEAQIEIPITQIGSSNPLSNDNHFEPDVGGVGDVADESDNSDWSCSTWDFSDSANEGVGDSDSEGEIEKGVGKSNNEGQNKSGGDGETECGGEGENKGGGEGDSDSSSLEEKDIMTSEEDFDSDLGSDEDGGPQFPLFNPCTIFNPVFVIGLLFGNKDEIRQAVRAHAVNTKRSLKITKNDNRRIYARCVSEGCDWKINTLRVGGEKGESTFQIREYNPKHSCTRSYEVKNATSGWLAKKIINKFIADPKRRVGGFRKEVTQELGFDISKGQAYRAKTLALEKIEEHANDQYKQLWDYAEKLRRTNPGSTVIMQMAEGDDQEGRKFDKFYVGLAGLRKGFMSGCRPIIGVDGTHLKGPHGGVLLTSVSVDPNNNLFPISYDVVSGETKIAWEWFLMLLKEDLNIMRDDSITFLSDKQKGLIPAFEKVFPGADNRFCIRHLHGNMKRAGFRGLAHKLALWNAAKASTMSDFELRMQELGQLDAKTLEWLNDTPPTQWSRSHFCTFPKCDMLLNNVCETLNSNILDARKKPILTMLEWIRQYLMTRLQENRDKARRMWQGRLRLCPRIRKIVDRHMDRTSDCIPIKSDDLHYAVECYDLQRFTIDLQNHNCSCRKWELTGIPCPHAMSAICRQKLDPEDFVHVAYTVDTYLKVYEHSILPINGPRLWAKTGFIPPIPPNFGRSVGKPARARRLEPDELVRKTKKGIRKQKQPIKMKKQPYNVKCKYCGEKGHNIKGCDVRKIVEAALGEDMPLSEDFTANQWTSAQEIGTASSSTSHKMTKNKRASSSTEVTNPSAMMPPPVPIPAATPVPLLMKGGKKYVTMSNLTAAVFSTNQRNKEKSKRDGKKKMPPWK</sequence>
<evidence type="ECO:0000256" key="6">
    <source>
        <dbReference type="ARBA" id="ARBA00023172"/>
    </source>
</evidence>
<protein>
    <recommendedName>
        <fullName evidence="9">SWIM-type domain-containing protein</fullName>
    </recommendedName>
</protein>
<feature type="region of interest" description="Disordered" evidence="8">
    <location>
        <begin position="877"/>
        <end position="911"/>
    </location>
</feature>
<keyword evidence="11" id="KW-1185">Reference proteome</keyword>
<keyword evidence="5" id="KW-0238">DNA-binding</keyword>
<dbReference type="EMBL" id="WHWC01000011">
    <property type="protein sequence ID" value="KAG8373238.1"/>
    <property type="molecule type" value="Genomic_DNA"/>
</dbReference>
<accession>A0AAV6X297</accession>
<feature type="domain" description="SWIM-type" evidence="9">
    <location>
        <begin position="711"/>
        <end position="743"/>
    </location>
</feature>
<evidence type="ECO:0000256" key="1">
    <source>
        <dbReference type="ARBA" id="ARBA00022578"/>
    </source>
</evidence>
<keyword evidence="6" id="KW-0233">DNA recombination</keyword>
<dbReference type="AlphaFoldDB" id="A0AAV6X297"/>
<reference evidence="10" key="1">
    <citation type="submission" date="2019-10" db="EMBL/GenBank/DDBJ databases">
        <authorList>
            <person name="Zhang R."/>
            <person name="Pan Y."/>
            <person name="Wang J."/>
            <person name="Ma R."/>
            <person name="Yu S."/>
        </authorList>
    </citation>
    <scope>NUCLEOTIDE SEQUENCE</scope>
    <source>
        <strain evidence="10">LA-IB0</strain>
        <tissue evidence="10">Leaf</tissue>
    </source>
</reference>
<dbReference type="PANTHER" id="PTHR31973">
    <property type="entry name" value="POLYPROTEIN, PUTATIVE-RELATED"/>
    <property type="match status" value="1"/>
</dbReference>
<proteinExistence type="predicted"/>
<dbReference type="InterPro" id="IPR006564">
    <property type="entry name" value="Znf_PMZ"/>
</dbReference>
<dbReference type="InterPro" id="IPR018289">
    <property type="entry name" value="MULE_transposase_dom"/>
</dbReference>
<comment type="caution">
    <text evidence="10">The sequence shown here is derived from an EMBL/GenBank/DDBJ whole genome shotgun (WGS) entry which is preliminary data.</text>
</comment>
<dbReference type="InterPro" id="IPR058594">
    <property type="entry name" value="PB1-like_dom_pln"/>
</dbReference>
<dbReference type="GO" id="GO:0008270">
    <property type="term" value="F:zinc ion binding"/>
    <property type="evidence" value="ECO:0007669"/>
    <property type="project" value="UniProtKB-KW"/>
</dbReference>
<keyword evidence="2" id="KW-0479">Metal-binding</keyword>
<name>A0AAV6X297_9LAMI</name>
<dbReference type="Pfam" id="PF03108">
    <property type="entry name" value="DBD_Tnp_Mut"/>
    <property type="match status" value="1"/>
</dbReference>
<dbReference type="Pfam" id="PF04434">
    <property type="entry name" value="SWIM"/>
    <property type="match status" value="1"/>
</dbReference>
<feature type="compositionally biased region" description="Basic residues" evidence="8">
    <location>
        <begin position="952"/>
        <end position="962"/>
    </location>
</feature>
<evidence type="ECO:0000256" key="5">
    <source>
        <dbReference type="ARBA" id="ARBA00023125"/>
    </source>
</evidence>
<dbReference type="Pfam" id="PF10551">
    <property type="entry name" value="MULE"/>
    <property type="match status" value="1"/>
</dbReference>
<evidence type="ECO:0000256" key="2">
    <source>
        <dbReference type="ARBA" id="ARBA00022723"/>
    </source>
</evidence>
<dbReference type="Pfam" id="PF26130">
    <property type="entry name" value="PB1-like"/>
    <property type="match status" value="1"/>
</dbReference>
<keyword evidence="4" id="KW-0862">Zinc</keyword>
<dbReference type="PANTHER" id="PTHR31973:SF191">
    <property type="entry name" value="OS05G0489400 PROTEIN"/>
    <property type="match status" value="1"/>
</dbReference>
<gene>
    <name evidence="10" type="ORF">BUALT_Bualt11G0002900</name>
</gene>
<feature type="compositionally biased region" description="Polar residues" evidence="8">
    <location>
        <begin position="152"/>
        <end position="165"/>
    </location>
</feature>
<keyword evidence="1" id="KW-0815">Transposition</keyword>
<feature type="compositionally biased region" description="Acidic residues" evidence="8">
    <location>
        <begin position="227"/>
        <end position="242"/>
    </location>
</feature>
<evidence type="ECO:0000313" key="11">
    <source>
        <dbReference type="Proteomes" id="UP000826271"/>
    </source>
</evidence>
<dbReference type="SMART" id="SM00575">
    <property type="entry name" value="ZnF_PMZ"/>
    <property type="match status" value="1"/>
</dbReference>
<evidence type="ECO:0000256" key="3">
    <source>
        <dbReference type="ARBA" id="ARBA00022771"/>
    </source>
</evidence>
<dbReference type="InterPro" id="IPR001207">
    <property type="entry name" value="Transposase_mutator"/>
</dbReference>
<dbReference type="GO" id="GO:0004803">
    <property type="term" value="F:transposase activity"/>
    <property type="evidence" value="ECO:0007669"/>
    <property type="project" value="InterPro"/>
</dbReference>
<organism evidence="10 11">
    <name type="scientific">Buddleja alternifolia</name>
    <dbReference type="NCBI Taxonomy" id="168488"/>
    <lineage>
        <taxon>Eukaryota</taxon>
        <taxon>Viridiplantae</taxon>
        <taxon>Streptophyta</taxon>
        <taxon>Embryophyta</taxon>
        <taxon>Tracheophyta</taxon>
        <taxon>Spermatophyta</taxon>
        <taxon>Magnoliopsida</taxon>
        <taxon>eudicotyledons</taxon>
        <taxon>Gunneridae</taxon>
        <taxon>Pentapetalae</taxon>
        <taxon>asterids</taxon>
        <taxon>lamiids</taxon>
        <taxon>Lamiales</taxon>
        <taxon>Scrophulariaceae</taxon>
        <taxon>Buddlejeae</taxon>
        <taxon>Buddleja</taxon>
    </lineage>
</organism>
<evidence type="ECO:0000256" key="7">
    <source>
        <dbReference type="PROSITE-ProRule" id="PRU00325"/>
    </source>
</evidence>